<dbReference type="KEGG" id="slr:L21SP2_1234"/>
<dbReference type="EMBL" id="CP006939">
    <property type="protein sequence ID" value="AHC14635.1"/>
    <property type="molecule type" value="Genomic_DNA"/>
</dbReference>
<protein>
    <submittedName>
        <fullName evidence="1">Uncharacterized protein</fullName>
    </submittedName>
</protein>
<organism evidence="1 2">
    <name type="scientific">Salinispira pacifica</name>
    <dbReference type="NCBI Taxonomy" id="1307761"/>
    <lineage>
        <taxon>Bacteria</taxon>
        <taxon>Pseudomonadati</taxon>
        <taxon>Spirochaetota</taxon>
        <taxon>Spirochaetia</taxon>
        <taxon>Spirochaetales</taxon>
        <taxon>Spirochaetaceae</taxon>
        <taxon>Salinispira</taxon>
    </lineage>
</organism>
<dbReference type="OrthoDB" id="350788at2"/>
<accession>V5WG91</accession>
<name>V5WG91_9SPIO</name>
<dbReference type="STRING" id="1307761.L21SP2_1234"/>
<dbReference type="RefSeq" id="WP_024267559.1">
    <property type="nucleotide sequence ID" value="NC_023035.1"/>
</dbReference>
<dbReference type="Proteomes" id="UP000018680">
    <property type="component" value="Chromosome"/>
</dbReference>
<gene>
    <name evidence="1" type="ORF">L21SP2_1234</name>
</gene>
<dbReference type="AlphaFoldDB" id="V5WG91"/>
<keyword evidence="2" id="KW-1185">Reference proteome</keyword>
<sequence>MVNAIQNITKKHMLISYRQEYHGDAVLDLRKNGSTMSCKIEFSLELTPLGSKNIRVQFLDNIEYPLIPVIRELKNHITTLDKSGRLP</sequence>
<proteinExistence type="predicted"/>
<dbReference type="HOGENOM" id="CLU_170137_1_0_12"/>
<evidence type="ECO:0000313" key="1">
    <source>
        <dbReference type="EMBL" id="AHC14635.1"/>
    </source>
</evidence>
<dbReference type="eggNOG" id="ENOG502ZWTW">
    <property type="taxonomic scope" value="Bacteria"/>
</dbReference>
<reference evidence="1 2" key="1">
    <citation type="journal article" date="2015" name="Stand. Genomic Sci.">
        <title>Complete genome sequence and description of Salinispira pacifica gen. nov., sp. nov., a novel spirochaete isolated form a hypersaline microbial mat.</title>
        <authorList>
            <person name="Ben Hania W."/>
            <person name="Joseph M."/>
            <person name="Schumann P."/>
            <person name="Bunk B."/>
            <person name="Fiebig A."/>
            <person name="Sproer C."/>
            <person name="Klenk H.P."/>
            <person name="Fardeau M.L."/>
            <person name="Spring S."/>
        </authorList>
    </citation>
    <scope>NUCLEOTIDE SEQUENCE [LARGE SCALE GENOMIC DNA]</scope>
    <source>
        <strain evidence="1 2">L21-RPul-D2</strain>
    </source>
</reference>
<evidence type="ECO:0000313" key="2">
    <source>
        <dbReference type="Proteomes" id="UP000018680"/>
    </source>
</evidence>